<dbReference type="SUPFAM" id="SSF47226">
    <property type="entry name" value="Histidine-containing phosphotransfer domain, HPT domain"/>
    <property type="match status" value="1"/>
</dbReference>
<evidence type="ECO:0000256" key="17">
    <source>
        <dbReference type="PROSITE-ProRule" id="PRU00110"/>
    </source>
</evidence>
<dbReference type="Pfam" id="PF02518">
    <property type="entry name" value="HATPase_c"/>
    <property type="match status" value="1"/>
</dbReference>
<keyword evidence="11 20" id="KW-1133">Transmembrane helix</keyword>
<evidence type="ECO:0000256" key="10">
    <source>
        <dbReference type="ARBA" id="ARBA00022840"/>
    </source>
</evidence>
<keyword evidence="12" id="KW-0902">Two-component regulatory system</keyword>
<comment type="catalytic activity">
    <reaction evidence="1">
        <text>ATP + protein L-histidine = ADP + protein N-phospho-L-histidine.</text>
        <dbReference type="EC" id="2.7.13.3"/>
    </reaction>
</comment>
<dbReference type="EC" id="2.7.13.3" evidence="3"/>
<dbReference type="PANTHER" id="PTHR45339:SF1">
    <property type="entry name" value="HYBRID SIGNAL TRANSDUCTION HISTIDINE KINASE J"/>
    <property type="match status" value="1"/>
</dbReference>
<evidence type="ECO:0000256" key="6">
    <source>
        <dbReference type="ARBA" id="ARBA00022679"/>
    </source>
</evidence>
<evidence type="ECO:0000256" key="18">
    <source>
        <dbReference type="PROSITE-ProRule" id="PRU00169"/>
    </source>
</evidence>
<evidence type="ECO:0000256" key="12">
    <source>
        <dbReference type="ARBA" id="ARBA00023012"/>
    </source>
</evidence>
<feature type="transmembrane region" description="Helical" evidence="20">
    <location>
        <begin position="23"/>
        <end position="47"/>
    </location>
</feature>
<keyword evidence="9 24" id="KW-0418">Kinase</keyword>
<evidence type="ECO:0000256" key="7">
    <source>
        <dbReference type="ARBA" id="ARBA00022692"/>
    </source>
</evidence>
<dbReference type="Gene3D" id="1.20.120.160">
    <property type="entry name" value="HPT domain"/>
    <property type="match status" value="1"/>
</dbReference>
<evidence type="ECO:0000256" key="20">
    <source>
        <dbReference type="SAM" id="Phobius"/>
    </source>
</evidence>
<keyword evidence="19" id="KW-0175">Coiled coil</keyword>
<dbReference type="GO" id="GO:0005886">
    <property type="term" value="C:plasma membrane"/>
    <property type="evidence" value="ECO:0007669"/>
    <property type="project" value="UniProtKB-SubCell"/>
</dbReference>
<evidence type="ECO:0000256" key="9">
    <source>
        <dbReference type="ARBA" id="ARBA00022777"/>
    </source>
</evidence>
<keyword evidence="7 20" id="KW-0812">Transmembrane</keyword>
<reference evidence="24 25" key="1">
    <citation type="submission" date="2017-06" db="EMBL/GenBank/DDBJ databases">
        <authorList>
            <person name="Kim H.J."/>
            <person name="Triplett B.A."/>
        </authorList>
    </citation>
    <scope>NUCLEOTIDE SEQUENCE [LARGE SCALE GENOMIC DNA]</scope>
    <source>
        <strain evidence="24 25">594</strain>
    </source>
</reference>
<keyword evidence="6" id="KW-0808">Transferase</keyword>
<dbReference type="FunFam" id="1.10.287.130:FF:000002">
    <property type="entry name" value="Two-component osmosensing histidine kinase"/>
    <property type="match status" value="1"/>
</dbReference>
<evidence type="ECO:0000256" key="4">
    <source>
        <dbReference type="ARBA" id="ARBA00022475"/>
    </source>
</evidence>
<feature type="modified residue" description="Phosphohistidine" evidence="17">
    <location>
        <position position="1062"/>
    </location>
</feature>
<evidence type="ECO:0000313" key="24">
    <source>
        <dbReference type="EMBL" id="OWQ71936.1"/>
    </source>
</evidence>
<evidence type="ECO:0000256" key="8">
    <source>
        <dbReference type="ARBA" id="ARBA00022741"/>
    </source>
</evidence>
<dbReference type="Pfam" id="PF01627">
    <property type="entry name" value="Hpt"/>
    <property type="match status" value="1"/>
</dbReference>
<dbReference type="FunFam" id="3.30.565.10:FF:000010">
    <property type="entry name" value="Sensor histidine kinase RcsC"/>
    <property type="match status" value="1"/>
</dbReference>
<dbReference type="InterPro" id="IPR005467">
    <property type="entry name" value="His_kinase_dom"/>
</dbReference>
<evidence type="ECO:0000256" key="13">
    <source>
        <dbReference type="ARBA" id="ARBA00023026"/>
    </source>
</evidence>
<comment type="subunit">
    <text evidence="15">At low DSF concentrations, interacts with RpfF.</text>
</comment>
<dbReference type="PROSITE" id="PS50109">
    <property type="entry name" value="HIS_KIN"/>
    <property type="match status" value="1"/>
</dbReference>
<name>A0A246I348_STEMA</name>
<evidence type="ECO:0000313" key="25">
    <source>
        <dbReference type="Proteomes" id="UP000197090"/>
    </source>
</evidence>
<dbReference type="Gene3D" id="3.40.50.2300">
    <property type="match status" value="1"/>
</dbReference>
<evidence type="ECO:0000256" key="19">
    <source>
        <dbReference type="SAM" id="Coils"/>
    </source>
</evidence>
<sequence>MPPASPDLPSAPLQALHRSQRRLLLGGGGLITLLVLLTTAVSIFAGVGEFHDRERQKFFEARGAIDYFLVQRDRAYAGSVNANDVMWSGQREELRRLGRPMVANYLSQDMRTVVRAEGPASVPWLVLGDPERPMPQPELEAYLGMIYQYSLYTTAAISSMQGSSPAMVYGYDPQARLMALPGVVYEAQLLRGLRADSRAQAFALLKGIERQAPLQSPDPGPMESAARGHRLASLFGRNPLDGRPSLVGILTLAEGTTPYFRRVTFEPISSIGSRLEATAAGSYLLTGPTGEVVLAKGPLSREANALGPLLAQQDTRNVTRLSFQHLFAVSGGLSGTDWRFTRLYDWSALWRDQGMAIVARLLTALSIIAALWLLLWRVERKVMAPALAEASRVYESEALSQTIIGTAPVGLALLSCDDGAPLLQNQVARELATQPAGYSTTPALYAALVEQAHALPGARKEFNWTLHDAGAAPIQLQVALAIARYRDQTVWVCALRDVTAQMELQQTLERASRDSEDARAAAEAANRAKSAFVATMSHEIRTPLNGILGHLELLARSPLQPAQQERVQRIRLSADSLMAIISDVLDFSKIEAGQLDIDPAHFNVRELIEQATLLYAPEAHKKGVKLFYMIDGELEDAYQADAHRIRQIINNLLSNAVKFTESGRITLHAGLGNCLQPNQSVLRLRVVDSGIGMSDEQLAHLFRPFEQGDASVSRRYGGSGLGLALCRQLAHLLGGSIQAESTLGVGTVFTLEVPVHPVDAPHGGDQPLSGTTVTLLSAAPEWRQEIGQVLQRWGAGLTVLDRPAALPTDAATTTLLIFGERRAWPEEDEQALCSLHARLVRAYPSGPLAPERRPDGVHVTSYSSRALLRALLQDAMGAEAPSPVAAQARPPAGRGRVLLVEDNPVNRELIQQQLEELGWHVGTAEDGQAALSLWPSASWDVVLTDINMPVMDGYELAQALRARGDKVPILAITATALASERERCRQAGIDGLLLKPLDLERLSAALSRYVPPSNRRASPSAAGEGLPLKLRALFVESGARDLDVLAAALREGQQAALLDKVHSLKGVLLMMGERPLGERFGAVEHRLREHDTVDEAELQALLASLSALIDSYREGLPDGS</sequence>
<dbReference type="GO" id="GO:0000155">
    <property type="term" value="F:phosphorelay sensor kinase activity"/>
    <property type="evidence" value="ECO:0007669"/>
    <property type="project" value="InterPro"/>
</dbReference>
<feature type="domain" description="HPt" evidence="23">
    <location>
        <begin position="1023"/>
        <end position="1120"/>
    </location>
</feature>
<keyword evidence="14 20" id="KW-0472">Membrane</keyword>
<dbReference type="PROSITE" id="PS50894">
    <property type="entry name" value="HPT"/>
    <property type="match status" value="1"/>
</dbReference>
<dbReference type="CDD" id="cd00082">
    <property type="entry name" value="HisKA"/>
    <property type="match status" value="1"/>
</dbReference>
<dbReference type="PRINTS" id="PR00344">
    <property type="entry name" value="BCTRLSENSOR"/>
</dbReference>
<evidence type="ECO:0000256" key="11">
    <source>
        <dbReference type="ARBA" id="ARBA00022989"/>
    </source>
</evidence>
<dbReference type="CDD" id="cd17546">
    <property type="entry name" value="REC_hyHK_CKI1_RcsC-like"/>
    <property type="match status" value="1"/>
</dbReference>
<evidence type="ECO:0000256" key="15">
    <source>
        <dbReference type="ARBA" id="ARBA00064003"/>
    </source>
</evidence>
<dbReference type="InterPro" id="IPR036097">
    <property type="entry name" value="HisK_dim/P_sf"/>
</dbReference>
<dbReference type="InterPro" id="IPR004358">
    <property type="entry name" value="Sig_transdc_His_kin-like_C"/>
</dbReference>
<dbReference type="Proteomes" id="UP000197090">
    <property type="component" value="Unassembled WGS sequence"/>
</dbReference>
<dbReference type="Pfam" id="PF00072">
    <property type="entry name" value="Response_reg"/>
    <property type="match status" value="1"/>
</dbReference>
<keyword evidence="13" id="KW-0843">Virulence</keyword>
<evidence type="ECO:0000256" key="3">
    <source>
        <dbReference type="ARBA" id="ARBA00012438"/>
    </source>
</evidence>
<dbReference type="Pfam" id="PF00512">
    <property type="entry name" value="HisKA"/>
    <property type="match status" value="1"/>
</dbReference>
<dbReference type="InterPro" id="IPR036890">
    <property type="entry name" value="HATPase_C_sf"/>
</dbReference>
<dbReference type="PANTHER" id="PTHR45339">
    <property type="entry name" value="HYBRID SIGNAL TRANSDUCTION HISTIDINE KINASE J"/>
    <property type="match status" value="1"/>
</dbReference>
<feature type="domain" description="Histidine kinase" evidence="21">
    <location>
        <begin position="535"/>
        <end position="757"/>
    </location>
</feature>
<evidence type="ECO:0000256" key="14">
    <source>
        <dbReference type="ARBA" id="ARBA00023136"/>
    </source>
</evidence>
<evidence type="ECO:0000256" key="2">
    <source>
        <dbReference type="ARBA" id="ARBA00004429"/>
    </source>
</evidence>
<feature type="transmembrane region" description="Helical" evidence="20">
    <location>
        <begin position="357"/>
        <end position="376"/>
    </location>
</feature>
<feature type="domain" description="Response regulatory" evidence="22">
    <location>
        <begin position="896"/>
        <end position="1010"/>
    </location>
</feature>
<dbReference type="InterPro" id="IPR001789">
    <property type="entry name" value="Sig_transdc_resp-reg_receiver"/>
</dbReference>
<organism evidence="24 25">
    <name type="scientific">Stenotrophomonas maltophilia</name>
    <name type="common">Pseudomonas maltophilia</name>
    <name type="synonym">Xanthomonas maltophilia</name>
    <dbReference type="NCBI Taxonomy" id="40324"/>
    <lineage>
        <taxon>Bacteria</taxon>
        <taxon>Pseudomonadati</taxon>
        <taxon>Pseudomonadota</taxon>
        <taxon>Gammaproteobacteria</taxon>
        <taxon>Lysobacterales</taxon>
        <taxon>Lysobacteraceae</taxon>
        <taxon>Stenotrophomonas</taxon>
        <taxon>Stenotrophomonas maltophilia group</taxon>
    </lineage>
</organism>
<evidence type="ECO:0000259" key="22">
    <source>
        <dbReference type="PROSITE" id="PS50110"/>
    </source>
</evidence>
<evidence type="ECO:0000259" key="23">
    <source>
        <dbReference type="PROSITE" id="PS50894"/>
    </source>
</evidence>
<dbReference type="CDD" id="cd16922">
    <property type="entry name" value="HATPase_EvgS-ArcB-TorS-like"/>
    <property type="match status" value="1"/>
</dbReference>
<evidence type="ECO:0000256" key="16">
    <source>
        <dbReference type="ARBA" id="ARBA00068150"/>
    </source>
</evidence>
<protein>
    <recommendedName>
        <fullName evidence="16">Sensory/regulatory protein RpfC</fullName>
        <ecNumber evidence="3">2.7.13.3</ecNumber>
    </recommendedName>
</protein>
<dbReference type="SMART" id="SM00388">
    <property type="entry name" value="HisKA"/>
    <property type="match status" value="1"/>
</dbReference>
<comment type="subcellular location">
    <subcellularLocation>
        <location evidence="2">Cell inner membrane</location>
        <topology evidence="2">Multi-pass membrane protein</topology>
    </subcellularLocation>
</comment>
<keyword evidence="8" id="KW-0547">Nucleotide-binding</keyword>
<evidence type="ECO:0000259" key="21">
    <source>
        <dbReference type="PROSITE" id="PS50109"/>
    </source>
</evidence>
<dbReference type="SUPFAM" id="SSF47384">
    <property type="entry name" value="Homodimeric domain of signal transducing histidine kinase"/>
    <property type="match status" value="1"/>
</dbReference>
<proteinExistence type="predicted"/>
<dbReference type="SUPFAM" id="SSF52172">
    <property type="entry name" value="CheY-like"/>
    <property type="match status" value="1"/>
</dbReference>
<keyword evidence="5 18" id="KW-0597">Phosphoprotein</keyword>
<comment type="caution">
    <text evidence="24">The sequence shown here is derived from an EMBL/GenBank/DDBJ whole genome shotgun (WGS) entry which is preliminary data.</text>
</comment>
<dbReference type="Gene3D" id="3.30.565.10">
    <property type="entry name" value="Histidine kinase-like ATPase, C-terminal domain"/>
    <property type="match status" value="1"/>
</dbReference>
<dbReference type="GO" id="GO:0005524">
    <property type="term" value="F:ATP binding"/>
    <property type="evidence" value="ECO:0007669"/>
    <property type="project" value="UniProtKB-KW"/>
</dbReference>
<evidence type="ECO:0000256" key="5">
    <source>
        <dbReference type="ARBA" id="ARBA00022553"/>
    </source>
</evidence>
<dbReference type="Gene3D" id="1.10.287.130">
    <property type="match status" value="1"/>
</dbReference>
<dbReference type="SMART" id="SM00387">
    <property type="entry name" value="HATPase_c"/>
    <property type="match status" value="1"/>
</dbReference>
<dbReference type="InterPro" id="IPR003661">
    <property type="entry name" value="HisK_dim/P_dom"/>
</dbReference>
<feature type="coiled-coil region" evidence="19">
    <location>
        <begin position="501"/>
        <end position="528"/>
    </location>
</feature>
<dbReference type="EMBL" id="NIVX01000092">
    <property type="protein sequence ID" value="OWQ71936.1"/>
    <property type="molecule type" value="Genomic_DNA"/>
</dbReference>
<dbReference type="SMART" id="SM00448">
    <property type="entry name" value="REC"/>
    <property type="match status" value="1"/>
</dbReference>
<dbReference type="InterPro" id="IPR008207">
    <property type="entry name" value="Sig_transdc_His_kin_Hpt_dom"/>
</dbReference>
<gene>
    <name evidence="24" type="ORF">CEE63_15565</name>
</gene>
<feature type="modified residue" description="4-aspartylphosphate" evidence="18">
    <location>
        <position position="945"/>
    </location>
</feature>
<accession>A0A246I348</accession>
<dbReference type="SUPFAM" id="SSF55874">
    <property type="entry name" value="ATPase domain of HSP90 chaperone/DNA topoisomerase II/histidine kinase"/>
    <property type="match status" value="1"/>
</dbReference>
<dbReference type="InterPro" id="IPR003594">
    <property type="entry name" value="HATPase_dom"/>
</dbReference>
<keyword evidence="10" id="KW-0067">ATP-binding</keyword>
<keyword evidence="4" id="KW-1003">Cell membrane</keyword>
<dbReference type="AlphaFoldDB" id="A0A246I348"/>
<dbReference type="InterPro" id="IPR036641">
    <property type="entry name" value="HPT_dom_sf"/>
</dbReference>
<dbReference type="PROSITE" id="PS50110">
    <property type="entry name" value="RESPONSE_REGULATORY"/>
    <property type="match status" value="1"/>
</dbReference>
<dbReference type="InterPro" id="IPR011006">
    <property type="entry name" value="CheY-like_superfamily"/>
</dbReference>
<evidence type="ECO:0000256" key="1">
    <source>
        <dbReference type="ARBA" id="ARBA00000085"/>
    </source>
</evidence>